<dbReference type="Pfam" id="PF01522">
    <property type="entry name" value="Polysacc_deac_1"/>
    <property type="match status" value="1"/>
</dbReference>
<dbReference type="AlphaFoldDB" id="A0A6G9YMY2"/>
<evidence type="ECO:0000259" key="1">
    <source>
        <dbReference type="PROSITE" id="PS51677"/>
    </source>
</evidence>
<sequence length="238" mass="25292">MLKSVVGRALAPLAAGVGSVQLVRADRPTVVLTYDDGPEPGSTEPVLAALADAGVTATFFVLVRRAMEQRALLNDVLAAGHEIGLHGYDHIRLTTLPATQVYRRTRDARRQLEDLCGRPVRWFRPPYGAQVASTWTAIRAAGLTPVVWSRFAGDWVDEDVQKLAGQALEGIGDGDVLLLHDGFANAADGADDGPAPTFDRGALSRLVLDGLAERGLAAASLGDALAHGSSVRNIWLVR</sequence>
<dbReference type="Proteomes" id="UP000503540">
    <property type="component" value="Chromosome"/>
</dbReference>
<keyword evidence="3" id="KW-1185">Reference proteome</keyword>
<gene>
    <name evidence="2" type="ORF">F5544_34100</name>
</gene>
<dbReference type="InterPro" id="IPR011330">
    <property type="entry name" value="Glyco_hydro/deAcase_b/a-brl"/>
</dbReference>
<dbReference type="PANTHER" id="PTHR10587">
    <property type="entry name" value="GLYCOSYL TRANSFERASE-RELATED"/>
    <property type="match status" value="1"/>
</dbReference>
<dbReference type="InterPro" id="IPR050248">
    <property type="entry name" value="Polysacc_deacetylase_ArnD"/>
</dbReference>
<evidence type="ECO:0000313" key="3">
    <source>
        <dbReference type="Proteomes" id="UP000503540"/>
    </source>
</evidence>
<dbReference type="GO" id="GO:0016810">
    <property type="term" value="F:hydrolase activity, acting on carbon-nitrogen (but not peptide) bonds"/>
    <property type="evidence" value="ECO:0007669"/>
    <property type="project" value="InterPro"/>
</dbReference>
<dbReference type="GO" id="GO:0005975">
    <property type="term" value="P:carbohydrate metabolic process"/>
    <property type="evidence" value="ECO:0007669"/>
    <property type="project" value="InterPro"/>
</dbReference>
<organism evidence="2 3">
    <name type="scientific">Nocardia arthritidis</name>
    <dbReference type="NCBI Taxonomy" id="228602"/>
    <lineage>
        <taxon>Bacteria</taxon>
        <taxon>Bacillati</taxon>
        <taxon>Actinomycetota</taxon>
        <taxon>Actinomycetes</taxon>
        <taxon>Mycobacteriales</taxon>
        <taxon>Nocardiaceae</taxon>
        <taxon>Nocardia</taxon>
    </lineage>
</organism>
<dbReference type="PROSITE" id="PS51677">
    <property type="entry name" value="NODB"/>
    <property type="match status" value="1"/>
</dbReference>
<proteinExistence type="predicted"/>
<dbReference type="RefSeq" id="WP_203217415.1">
    <property type="nucleotide sequence ID" value="NZ_CP046172.1"/>
</dbReference>
<dbReference type="KEGG" id="nah:F5544_34100"/>
<reference evidence="2 3" key="1">
    <citation type="journal article" date="2019" name="ACS Chem. Biol.">
        <title>Identification and Mobilization of a Cryptic Antibiotic Biosynthesis Gene Locus from a Human-Pathogenic Nocardia Isolate.</title>
        <authorList>
            <person name="Herisse M."/>
            <person name="Ishida K."/>
            <person name="Porter J.L."/>
            <person name="Howden B."/>
            <person name="Hertweck C."/>
            <person name="Stinear T.P."/>
            <person name="Pidot S.J."/>
        </authorList>
    </citation>
    <scope>NUCLEOTIDE SEQUENCE [LARGE SCALE GENOMIC DNA]</scope>
    <source>
        <strain evidence="2 3">AUSMDU00012717</strain>
    </source>
</reference>
<dbReference type="InterPro" id="IPR002509">
    <property type="entry name" value="NODB_dom"/>
</dbReference>
<feature type="domain" description="NodB homology" evidence="1">
    <location>
        <begin position="28"/>
        <end position="219"/>
    </location>
</feature>
<evidence type="ECO:0000313" key="2">
    <source>
        <dbReference type="EMBL" id="QIS14655.1"/>
    </source>
</evidence>
<dbReference type="SUPFAM" id="SSF88713">
    <property type="entry name" value="Glycoside hydrolase/deacetylase"/>
    <property type="match status" value="1"/>
</dbReference>
<protein>
    <submittedName>
        <fullName evidence="2">Polysaccharide deacetylase family protein</fullName>
    </submittedName>
</protein>
<dbReference type="PANTHER" id="PTHR10587:SF137">
    <property type="entry name" value="4-DEOXY-4-FORMAMIDO-L-ARABINOSE-PHOSPHOUNDECAPRENOL DEFORMYLASE ARND-RELATED"/>
    <property type="match status" value="1"/>
</dbReference>
<name>A0A6G9YMY2_9NOCA</name>
<dbReference type="EMBL" id="CP046172">
    <property type="protein sequence ID" value="QIS14655.1"/>
    <property type="molecule type" value="Genomic_DNA"/>
</dbReference>
<dbReference type="Gene3D" id="3.20.20.370">
    <property type="entry name" value="Glycoside hydrolase/deacetylase"/>
    <property type="match status" value="1"/>
</dbReference>
<accession>A0A6G9YMY2</accession>